<accession>A0A1E5NB66</accession>
<sequence>MKCYIIDAFADSVFKGNPTAVCILDKEISHELMQNIASENNISETVFTIKNKDNNYDVYWFTPECEIDFCGHAVLAVGYAILNFNERDSNSVNLNTKEGILTIKKNGDLYEMDTPKYNLKTMNITDDIIEAIGGIKPIEAYIGRDIVCVLEDENQVINAKVNLEKIKQIDGLLFHITSIVKDKSNINYDCVTRTFAPKLDVDEVDVCGSGHCHIIPLLSSKLNKYYFEAFQYSKRTGVLYCNIKDNKLTISGKACLYCISELFV</sequence>
<dbReference type="SUPFAM" id="SSF54506">
    <property type="entry name" value="Diaminopimelate epimerase-like"/>
    <property type="match status" value="1"/>
</dbReference>
<comment type="similarity">
    <text evidence="1">Belongs to the PhzF family.</text>
</comment>
<evidence type="ECO:0000256" key="1">
    <source>
        <dbReference type="ARBA" id="ARBA00008270"/>
    </source>
</evidence>
<dbReference type="EMBL" id="MDCO01000012">
    <property type="protein sequence ID" value="OEJ13418.1"/>
    <property type="molecule type" value="Genomic_DNA"/>
</dbReference>
<dbReference type="Proteomes" id="UP000095247">
    <property type="component" value="Unassembled WGS sequence"/>
</dbReference>
<gene>
    <name evidence="4" type="ORF">BFL38_01340</name>
</gene>
<evidence type="ECO:0000313" key="5">
    <source>
        <dbReference type="Proteomes" id="UP000095247"/>
    </source>
</evidence>
<dbReference type="NCBIfam" id="TIGR00654">
    <property type="entry name" value="PhzF_family"/>
    <property type="match status" value="1"/>
</dbReference>
<dbReference type="InterPro" id="IPR003719">
    <property type="entry name" value="Phenazine_PhzF-like"/>
</dbReference>
<dbReference type="GO" id="GO:0016853">
    <property type="term" value="F:isomerase activity"/>
    <property type="evidence" value="ECO:0007669"/>
    <property type="project" value="UniProtKB-KW"/>
</dbReference>
<dbReference type="PIRSF" id="PIRSF016184">
    <property type="entry name" value="PhzC_PhzF"/>
    <property type="match status" value="1"/>
</dbReference>
<dbReference type="GO" id="GO:0005737">
    <property type="term" value="C:cytoplasm"/>
    <property type="evidence" value="ECO:0007669"/>
    <property type="project" value="TreeGrafter"/>
</dbReference>
<proteinExistence type="inferred from homology"/>
<name>A0A1E5NB66_9SPIR</name>
<evidence type="ECO:0000256" key="3">
    <source>
        <dbReference type="PIRSR" id="PIRSR016184-1"/>
    </source>
</evidence>
<dbReference type="AlphaFoldDB" id="A0A1E5NB66"/>
<organism evidence="4 5">
    <name type="scientific">Brachyspira hampsonii</name>
    <dbReference type="NCBI Taxonomy" id="1287055"/>
    <lineage>
        <taxon>Bacteria</taxon>
        <taxon>Pseudomonadati</taxon>
        <taxon>Spirochaetota</taxon>
        <taxon>Spirochaetia</taxon>
        <taxon>Brachyspirales</taxon>
        <taxon>Brachyspiraceae</taxon>
        <taxon>Brachyspira</taxon>
    </lineage>
</organism>
<evidence type="ECO:0000313" key="4">
    <source>
        <dbReference type="EMBL" id="OEJ13418.1"/>
    </source>
</evidence>
<evidence type="ECO:0000256" key="2">
    <source>
        <dbReference type="ARBA" id="ARBA00023235"/>
    </source>
</evidence>
<protein>
    <submittedName>
        <fullName evidence="4">Phenazine biosynthesis protein</fullName>
    </submittedName>
</protein>
<comment type="caution">
    <text evidence="4">The sequence shown here is derived from an EMBL/GenBank/DDBJ whole genome shotgun (WGS) entry which is preliminary data.</text>
</comment>
<feature type="active site" evidence="3">
    <location>
        <position position="44"/>
    </location>
</feature>
<dbReference type="PANTHER" id="PTHR13774">
    <property type="entry name" value="PHENAZINE BIOSYNTHESIS PROTEIN"/>
    <property type="match status" value="1"/>
</dbReference>
<dbReference type="Pfam" id="PF02567">
    <property type="entry name" value="PhzC-PhzF"/>
    <property type="match status" value="1"/>
</dbReference>
<dbReference type="RefSeq" id="WP_069726764.1">
    <property type="nucleotide sequence ID" value="NZ_MDCO01000012.1"/>
</dbReference>
<reference evidence="4 5" key="1">
    <citation type="submission" date="2016-08" db="EMBL/GenBank/DDBJ databases">
        <title>Characterization and recognition of Brachyspira hampsonii sp. nov., a novel intestinal spirochete that is pathogenic to pigs.</title>
        <authorList>
            <person name="Mirajkar N."/>
            <person name="La T."/>
            <person name="Phillips N."/>
            <person name="Hampson D."/>
            <person name="Gebhart C."/>
        </authorList>
    </citation>
    <scope>NUCLEOTIDE SEQUENCE [LARGE SCALE GENOMIC DNA]</scope>
    <source>
        <strain evidence="4 5">P280/1</strain>
    </source>
</reference>
<dbReference type="Gene3D" id="3.10.310.10">
    <property type="entry name" value="Diaminopimelate Epimerase, Chain A, domain 1"/>
    <property type="match status" value="2"/>
</dbReference>
<keyword evidence="2" id="KW-0413">Isomerase</keyword>
<dbReference type="PANTHER" id="PTHR13774:SF17">
    <property type="entry name" value="PHENAZINE BIOSYNTHESIS-LIKE DOMAIN-CONTAINING PROTEIN"/>
    <property type="match status" value="1"/>
</dbReference>